<feature type="domain" description="Type I restriction modification DNA specificity" evidence="4">
    <location>
        <begin position="226"/>
        <end position="396"/>
    </location>
</feature>
<dbReference type="CDD" id="cd17519">
    <property type="entry name" value="RMtype1_S_HpyCR35ORFAP-TRD1-CR1_like"/>
    <property type="match status" value="1"/>
</dbReference>
<dbReference type="SUPFAM" id="SSF116734">
    <property type="entry name" value="DNA methylase specificity domain"/>
    <property type="match status" value="2"/>
</dbReference>
<dbReference type="EC" id="3.1.21.-" evidence="5"/>
<keyword evidence="3" id="KW-0238">DNA-binding</keyword>
<dbReference type="CDD" id="cd17268">
    <property type="entry name" value="RMtype1_S_Ara36733I_TRD1-CR1_like"/>
    <property type="match status" value="1"/>
</dbReference>
<comment type="similarity">
    <text evidence="1">Belongs to the type-I restriction system S methylase family.</text>
</comment>
<accession>A0ABW1VWK7</accession>
<evidence type="ECO:0000313" key="6">
    <source>
        <dbReference type="Proteomes" id="UP001596230"/>
    </source>
</evidence>
<sequence>MSELSYLEKLLGGAEVEWVPLGNICEFKNGFAFKSSLFKNSGLPIVRITNIDGLNVNLDDVKYFSQSDYKDNLSSFKVSFGDILIAMSGATTGKVGFYCENVDSYLNQRVGKFIPKVDILTNKYLYHFLLLSTESIYILAGGGAQPNLSSNALMAKLLIPIPCPNNPEKSLAIQSEIVRILDKFTSLTAELTAELTARKKQYNYYRDQLLSFEEGVVPHVPMGQEGVGEFIRGGSLQKKDFTEIGVGCIHYGQIYTYYGTYTNQTKVFVSEELASKCRKAQQGNLVIATTSENDEDVCKAVAWLGKEDIAVSSDACIYKHRMNPKYVSYFFQTEQFQQQKKKYITGAKVRRVNADSLAKILIPNPSLAEQSRIVAILDKFDTLTDSISEGLPREIELRQKQYEYYRDLLFSFPKPETVHNTH</sequence>
<comment type="caution">
    <text evidence="5">The sequence shown here is derived from an EMBL/GenBank/DDBJ whole genome shotgun (WGS) entry which is preliminary data.</text>
</comment>
<dbReference type="InterPro" id="IPR051212">
    <property type="entry name" value="Type-I_RE_S_subunit"/>
</dbReference>
<dbReference type="RefSeq" id="WP_385946194.1">
    <property type="nucleotide sequence ID" value="NZ_JBHSUB010000004.1"/>
</dbReference>
<evidence type="ECO:0000256" key="1">
    <source>
        <dbReference type="ARBA" id="ARBA00010923"/>
    </source>
</evidence>
<dbReference type="PANTHER" id="PTHR43140:SF1">
    <property type="entry name" value="TYPE I RESTRICTION ENZYME ECOKI SPECIFICITY SUBUNIT"/>
    <property type="match status" value="1"/>
</dbReference>
<gene>
    <name evidence="5" type="ORF">ACFP9W_02655</name>
</gene>
<dbReference type="GO" id="GO:0016787">
    <property type="term" value="F:hydrolase activity"/>
    <property type="evidence" value="ECO:0007669"/>
    <property type="project" value="UniProtKB-KW"/>
</dbReference>
<dbReference type="Gene3D" id="3.90.220.20">
    <property type="entry name" value="DNA methylase specificity domains"/>
    <property type="match status" value="2"/>
</dbReference>
<dbReference type="InterPro" id="IPR044946">
    <property type="entry name" value="Restrct_endonuc_typeI_TRD_sf"/>
</dbReference>
<protein>
    <submittedName>
        <fullName evidence="5">Restriction endonuclease subunit S</fullName>
        <ecNumber evidence="5">3.1.21.-</ecNumber>
    </submittedName>
</protein>
<dbReference type="Proteomes" id="UP001596230">
    <property type="component" value="Unassembled WGS sequence"/>
</dbReference>
<organism evidence="5 6">
    <name type="scientific">Tatumella terrea</name>
    <dbReference type="NCBI Taxonomy" id="419007"/>
    <lineage>
        <taxon>Bacteria</taxon>
        <taxon>Pseudomonadati</taxon>
        <taxon>Pseudomonadota</taxon>
        <taxon>Gammaproteobacteria</taxon>
        <taxon>Enterobacterales</taxon>
        <taxon>Erwiniaceae</taxon>
        <taxon>Tatumella</taxon>
    </lineage>
</organism>
<keyword evidence="5" id="KW-0378">Hydrolase</keyword>
<keyword evidence="5" id="KW-0255">Endonuclease</keyword>
<evidence type="ECO:0000313" key="5">
    <source>
        <dbReference type="EMBL" id="MFC6377007.1"/>
    </source>
</evidence>
<keyword evidence="5" id="KW-0540">Nuclease</keyword>
<keyword evidence="2" id="KW-0680">Restriction system</keyword>
<dbReference type="PANTHER" id="PTHR43140">
    <property type="entry name" value="TYPE-1 RESTRICTION ENZYME ECOKI SPECIFICITY PROTEIN"/>
    <property type="match status" value="1"/>
</dbReference>
<evidence type="ECO:0000256" key="3">
    <source>
        <dbReference type="ARBA" id="ARBA00023125"/>
    </source>
</evidence>
<feature type="domain" description="Type I restriction modification DNA specificity" evidence="4">
    <location>
        <begin position="16"/>
        <end position="195"/>
    </location>
</feature>
<reference evidence="6" key="1">
    <citation type="journal article" date="2019" name="Int. J. Syst. Evol. Microbiol.">
        <title>The Global Catalogue of Microorganisms (GCM) 10K type strain sequencing project: providing services to taxonomists for standard genome sequencing and annotation.</title>
        <authorList>
            <consortium name="The Broad Institute Genomics Platform"/>
            <consortium name="The Broad Institute Genome Sequencing Center for Infectious Disease"/>
            <person name="Wu L."/>
            <person name="Ma J."/>
        </authorList>
    </citation>
    <scope>NUCLEOTIDE SEQUENCE [LARGE SCALE GENOMIC DNA]</scope>
    <source>
        <strain evidence="6">CGMCC 1.18518</strain>
    </source>
</reference>
<dbReference type="EMBL" id="JBHSUB010000004">
    <property type="protein sequence ID" value="MFC6377007.1"/>
    <property type="molecule type" value="Genomic_DNA"/>
</dbReference>
<dbReference type="InterPro" id="IPR000055">
    <property type="entry name" value="Restrct_endonuc_typeI_TRD"/>
</dbReference>
<dbReference type="GO" id="GO:0004519">
    <property type="term" value="F:endonuclease activity"/>
    <property type="evidence" value="ECO:0007669"/>
    <property type="project" value="UniProtKB-KW"/>
</dbReference>
<proteinExistence type="inferred from homology"/>
<dbReference type="Pfam" id="PF01420">
    <property type="entry name" value="Methylase_S"/>
    <property type="match status" value="2"/>
</dbReference>
<keyword evidence="6" id="KW-1185">Reference proteome</keyword>
<name>A0ABW1VWK7_9GAMM</name>
<evidence type="ECO:0000259" key="4">
    <source>
        <dbReference type="Pfam" id="PF01420"/>
    </source>
</evidence>
<evidence type="ECO:0000256" key="2">
    <source>
        <dbReference type="ARBA" id="ARBA00022747"/>
    </source>
</evidence>